<keyword evidence="1" id="KW-1133">Transmembrane helix</keyword>
<organism evidence="2 3">
    <name type="scientific">Allokutzneria multivorans</name>
    <dbReference type="NCBI Taxonomy" id="1142134"/>
    <lineage>
        <taxon>Bacteria</taxon>
        <taxon>Bacillati</taxon>
        <taxon>Actinomycetota</taxon>
        <taxon>Actinomycetes</taxon>
        <taxon>Pseudonocardiales</taxon>
        <taxon>Pseudonocardiaceae</taxon>
        <taxon>Allokutzneria</taxon>
    </lineage>
</organism>
<accession>A0ABP7R9S9</accession>
<gene>
    <name evidence="2" type="ORF">GCM10022247_12530</name>
</gene>
<dbReference type="Proteomes" id="UP001501747">
    <property type="component" value="Unassembled WGS sequence"/>
</dbReference>
<evidence type="ECO:0000313" key="2">
    <source>
        <dbReference type="EMBL" id="GAA3994335.1"/>
    </source>
</evidence>
<feature type="transmembrane region" description="Helical" evidence="1">
    <location>
        <begin position="56"/>
        <end position="76"/>
    </location>
</feature>
<dbReference type="EMBL" id="BAABAL010000005">
    <property type="protein sequence ID" value="GAA3994335.1"/>
    <property type="molecule type" value="Genomic_DNA"/>
</dbReference>
<evidence type="ECO:0000256" key="1">
    <source>
        <dbReference type="SAM" id="Phobius"/>
    </source>
</evidence>
<sequence length="311" mass="34153">MTEHNRLLGAIRADVEEMSEEAFQSGRERLLTATKNQELPRVHRLAERERPRRSPLVAAAAAAVVVVCIGGGAVYLNSAPEVAVPAAAPTYGTTMPPEMPLQPLNRAGELLGKVSDQPQLPNQLRYVAERTIVRESAGQMRRETLTEWWIPGNRDGAWSSRRDGGAVELRTPSSLASAAVVEAEHVVAQLPRDPRQLYAAITARFPSSPSANQLFFSYAKSLLVANKVPAELRVPLFQALSHVPRIEVRNNGVEVSLTMYFDNDVSETLIIGSRDGRLLSTSRTFWGSPQTLTWSGYEYGVVDAVGERPTR</sequence>
<protein>
    <submittedName>
        <fullName evidence="2">Uncharacterized protein</fullName>
    </submittedName>
</protein>
<dbReference type="RefSeq" id="WP_344871557.1">
    <property type="nucleotide sequence ID" value="NZ_BAABAL010000005.1"/>
</dbReference>
<name>A0ABP7R9S9_9PSEU</name>
<evidence type="ECO:0000313" key="3">
    <source>
        <dbReference type="Proteomes" id="UP001501747"/>
    </source>
</evidence>
<reference evidence="3" key="1">
    <citation type="journal article" date="2019" name="Int. J. Syst. Evol. Microbiol.">
        <title>The Global Catalogue of Microorganisms (GCM) 10K type strain sequencing project: providing services to taxonomists for standard genome sequencing and annotation.</title>
        <authorList>
            <consortium name="The Broad Institute Genomics Platform"/>
            <consortium name="The Broad Institute Genome Sequencing Center for Infectious Disease"/>
            <person name="Wu L."/>
            <person name="Ma J."/>
        </authorList>
    </citation>
    <scope>NUCLEOTIDE SEQUENCE [LARGE SCALE GENOMIC DNA]</scope>
    <source>
        <strain evidence="3">JCM 17342</strain>
    </source>
</reference>
<proteinExistence type="predicted"/>
<keyword evidence="3" id="KW-1185">Reference proteome</keyword>
<keyword evidence="1" id="KW-0472">Membrane</keyword>
<comment type="caution">
    <text evidence="2">The sequence shown here is derived from an EMBL/GenBank/DDBJ whole genome shotgun (WGS) entry which is preliminary data.</text>
</comment>
<keyword evidence="1" id="KW-0812">Transmembrane</keyword>